<protein>
    <submittedName>
        <fullName evidence="3">Carbohydrate porin</fullName>
    </submittedName>
</protein>
<dbReference type="SUPFAM" id="SSF56935">
    <property type="entry name" value="Porins"/>
    <property type="match status" value="1"/>
</dbReference>
<reference evidence="3 4" key="1">
    <citation type="submission" date="2021-01" db="EMBL/GenBank/DDBJ databases">
        <title>Genome sequence of Shewanella schlegeliana JCM 11561.</title>
        <authorList>
            <person name="Zhang H."/>
            <person name="Li C."/>
        </authorList>
    </citation>
    <scope>NUCLEOTIDE SEQUENCE [LARGE SCALE GENOMIC DNA]</scope>
    <source>
        <strain evidence="3 4">JCM 11561</strain>
    </source>
</reference>
<dbReference type="EMBL" id="JAESVD010000009">
    <property type="protein sequence ID" value="MBL4914561.1"/>
    <property type="molecule type" value="Genomic_DNA"/>
</dbReference>
<comment type="caution">
    <text evidence="3">The sequence shown here is derived from an EMBL/GenBank/DDBJ whole genome shotgun (WGS) entry which is preliminary data.</text>
</comment>
<evidence type="ECO:0000313" key="4">
    <source>
        <dbReference type="Proteomes" id="UP000604898"/>
    </source>
</evidence>
<sequence>MNNNKMFPDSPIALAISASLLCFSSAVMASETDKVMELEERLNALEMELIEAKDAANQVDRVKFSKDSPSPELISKDGRSTMEFKARIQADYVKADGLYDIDGEYNDKFTDASIRRLRFGIEGYFSNVWEYELEFDFDGLTEVEVKDANVVYKGWDDSSLKLGFQKFAFGMEATGSSAHLAFLERAATDVFAPDRALGVQWRYVGNNYNLHVGYGITTENEFFSTEDQSHSEMNVFNARFTMAPIDRNGHLLHIGASGLYIDLNDDAEKALRYRARPNTKPTERIINTGKIKSQSGTHYGAELAYQYRNFLFQSEYVGASVDQTTDPKANVDAYYAQAVYTITGEQWRYSGKKGTFKTPSPSNPISTGGWGAWEVAARYDLANFDDVDAGIEGGKKTDYVIGLNWYLEDNLKAQLNYVYTQADYVAPYTDINGVEQYDQDANIFQARLQFAF</sequence>
<dbReference type="RefSeq" id="WP_202722812.1">
    <property type="nucleotide sequence ID" value="NZ_BPEX01000011.1"/>
</dbReference>
<dbReference type="Proteomes" id="UP000604898">
    <property type="component" value="Unassembled WGS sequence"/>
</dbReference>
<proteinExistence type="predicted"/>
<accession>A0ABS1T1A2</accession>
<evidence type="ECO:0000256" key="1">
    <source>
        <dbReference type="SAM" id="Coils"/>
    </source>
</evidence>
<dbReference type="InterPro" id="IPR010870">
    <property type="entry name" value="Porin_O/P"/>
</dbReference>
<dbReference type="InterPro" id="IPR023614">
    <property type="entry name" value="Porin_dom_sf"/>
</dbReference>
<evidence type="ECO:0000256" key="2">
    <source>
        <dbReference type="SAM" id="SignalP"/>
    </source>
</evidence>
<dbReference type="Pfam" id="PF07396">
    <property type="entry name" value="Porin_O_P"/>
    <property type="match status" value="1"/>
</dbReference>
<evidence type="ECO:0000313" key="3">
    <source>
        <dbReference type="EMBL" id="MBL4914561.1"/>
    </source>
</evidence>
<keyword evidence="2" id="KW-0732">Signal</keyword>
<organism evidence="3 4">
    <name type="scientific">Shewanella schlegeliana</name>
    <dbReference type="NCBI Taxonomy" id="190308"/>
    <lineage>
        <taxon>Bacteria</taxon>
        <taxon>Pseudomonadati</taxon>
        <taxon>Pseudomonadota</taxon>
        <taxon>Gammaproteobacteria</taxon>
        <taxon>Alteromonadales</taxon>
        <taxon>Shewanellaceae</taxon>
        <taxon>Shewanella</taxon>
    </lineage>
</organism>
<feature type="signal peptide" evidence="2">
    <location>
        <begin position="1"/>
        <end position="29"/>
    </location>
</feature>
<feature type="coiled-coil region" evidence="1">
    <location>
        <begin position="28"/>
        <end position="62"/>
    </location>
</feature>
<name>A0ABS1T1A2_9GAMM</name>
<keyword evidence="4" id="KW-1185">Reference proteome</keyword>
<keyword evidence="1" id="KW-0175">Coiled coil</keyword>
<feature type="chain" id="PRO_5045952292" evidence="2">
    <location>
        <begin position="30"/>
        <end position="452"/>
    </location>
</feature>
<dbReference type="Gene3D" id="2.40.160.10">
    <property type="entry name" value="Porin"/>
    <property type="match status" value="1"/>
</dbReference>
<gene>
    <name evidence="3" type="ORF">JMA39_15775</name>
</gene>